<reference evidence="1" key="1">
    <citation type="journal article" date="2015" name="Nature">
        <title>Complex archaea that bridge the gap between prokaryotes and eukaryotes.</title>
        <authorList>
            <person name="Spang A."/>
            <person name="Saw J.H."/>
            <person name="Jorgensen S.L."/>
            <person name="Zaremba-Niedzwiedzka K."/>
            <person name="Martijn J."/>
            <person name="Lind A.E."/>
            <person name="van Eijk R."/>
            <person name="Schleper C."/>
            <person name="Guy L."/>
            <person name="Ettema T.J."/>
        </authorList>
    </citation>
    <scope>NUCLEOTIDE SEQUENCE</scope>
</reference>
<comment type="caution">
    <text evidence="1">The sequence shown here is derived from an EMBL/GenBank/DDBJ whole genome shotgun (WGS) entry which is preliminary data.</text>
</comment>
<dbReference type="EMBL" id="LAZR01040604">
    <property type="protein sequence ID" value="KKL14076.1"/>
    <property type="molecule type" value="Genomic_DNA"/>
</dbReference>
<accession>A0A0F9D8E7</accession>
<evidence type="ECO:0000313" key="1">
    <source>
        <dbReference type="EMBL" id="KKL14076.1"/>
    </source>
</evidence>
<dbReference type="AlphaFoldDB" id="A0A0F9D8E7"/>
<protein>
    <submittedName>
        <fullName evidence="1">Uncharacterized protein</fullName>
    </submittedName>
</protein>
<organism evidence="1">
    <name type="scientific">marine sediment metagenome</name>
    <dbReference type="NCBI Taxonomy" id="412755"/>
    <lineage>
        <taxon>unclassified sequences</taxon>
        <taxon>metagenomes</taxon>
        <taxon>ecological metagenomes</taxon>
    </lineage>
</organism>
<sequence length="76" mass="8845">MFRQKNKGEQMKGKIIDMHLRDGFTWRRGTIYDVDSINPKTKDITLITETVISTIDNRTGGILESEHIMKETFKSE</sequence>
<gene>
    <name evidence="1" type="ORF">LCGC14_2519360</name>
</gene>
<proteinExistence type="predicted"/>
<feature type="non-terminal residue" evidence="1">
    <location>
        <position position="76"/>
    </location>
</feature>
<name>A0A0F9D8E7_9ZZZZ</name>